<dbReference type="CDD" id="cd01822">
    <property type="entry name" value="Lysophospholipase_L1_like"/>
    <property type="match status" value="1"/>
</dbReference>
<protein>
    <submittedName>
        <fullName evidence="2">Acyl-CoA thioesterase-1</fullName>
    </submittedName>
</protein>
<dbReference type="RefSeq" id="WP_245873021.1">
    <property type="nucleotide sequence ID" value="NZ_PRDS01000001.1"/>
</dbReference>
<gene>
    <name evidence="2" type="ORF">LV82_00145</name>
</gene>
<dbReference type="GO" id="GO:0006629">
    <property type="term" value="P:lipid metabolic process"/>
    <property type="evidence" value="ECO:0007669"/>
    <property type="project" value="InterPro"/>
</dbReference>
<dbReference type="PROSITE" id="PS01098">
    <property type="entry name" value="LIPASE_GDSL_SER"/>
    <property type="match status" value="1"/>
</dbReference>
<sequence>MFAALPAWAAPVNVLAFGDSLTAGYGLPAEDGFVPQLQAWLNDKGIEAVVINGGVSGDTTAGGLARIDWALTPDVDAMILALGGNDLLRGLPPEQARANLDAILSKADERGLPILIIPVEAPANYGPDYKARFDAIWQDLAASHGALLGPPFLGPITRIADRSRALAEYMQADGIHPNAKGVALIVQEVGPYVVRLIDRARTGTDTLPQGALSQ</sequence>
<evidence type="ECO:0000259" key="1">
    <source>
        <dbReference type="Pfam" id="PF13472"/>
    </source>
</evidence>
<feature type="domain" description="SGNH hydrolase-type esterase" evidence="1">
    <location>
        <begin position="16"/>
        <end position="183"/>
    </location>
</feature>
<dbReference type="AlphaFoldDB" id="A0A2S5JL96"/>
<reference evidence="2 3" key="1">
    <citation type="submission" date="2018-01" db="EMBL/GenBank/DDBJ databases">
        <title>Genomic Encyclopedia of Archaeal and Bacterial Type Strains, Phase II (KMG-II): from individual species to whole genera.</title>
        <authorList>
            <person name="Goeker M."/>
        </authorList>
    </citation>
    <scope>NUCLEOTIDE SEQUENCE [LARGE SCALE GENOMIC DNA]</scope>
    <source>
        <strain evidence="2 3">DSM 12048</strain>
    </source>
</reference>
<name>A0A2S5JL96_9RHOB</name>
<evidence type="ECO:0000313" key="3">
    <source>
        <dbReference type="Proteomes" id="UP000239736"/>
    </source>
</evidence>
<dbReference type="Proteomes" id="UP000239736">
    <property type="component" value="Unassembled WGS sequence"/>
</dbReference>
<dbReference type="GO" id="GO:0004622">
    <property type="term" value="F:phosphatidylcholine lysophospholipase activity"/>
    <property type="evidence" value="ECO:0007669"/>
    <property type="project" value="TreeGrafter"/>
</dbReference>
<dbReference type="EMBL" id="PRDS01000001">
    <property type="protein sequence ID" value="PPB82220.1"/>
    <property type="molecule type" value="Genomic_DNA"/>
</dbReference>
<dbReference type="PANTHER" id="PTHR30383">
    <property type="entry name" value="THIOESTERASE 1/PROTEASE 1/LYSOPHOSPHOLIPASE L1"/>
    <property type="match status" value="1"/>
</dbReference>
<dbReference type="InterPro" id="IPR036514">
    <property type="entry name" value="SGNH_hydro_sf"/>
</dbReference>
<dbReference type="InterPro" id="IPR051532">
    <property type="entry name" value="Ester_Hydrolysis_Enzymes"/>
</dbReference>
<proteinExistence type="predicted"/>
<evidence type="ECO:0000313" key="2">
    <source>
        <dbReference type="EMBL" id="PPB82220.1"/>
    </source>
</evidence>
<dbReference type="SUPFAM" id="SSF52266">
    <property type="entry name" value="SGNH hydrolase"/>
    <property type="match status" value="1"/>
</dbReference>
<comment type="caution">
    <text evidence="2">The sequence shown here is derived from an EMBL/GenBank/DDBJ whole genome shotgun (WGS) entry which is preliminary data.</text>
</comment>
<accession>A0A2S5JL96</accession>
<dbReference type="InterPro" id="IPR013830">
    <property type="entry name" value="SGNH_hydro"/>
</dbReference>
<dbReference type="PANTHER" id="PTHR30383:SF24">
    <property type="entry name" value="THIOESTERASE 1_PROTEASE 1_LYSOPHOSPHOLIPASE L1"/>
    <property type="match status" value="1"/>
</dbReference>
<dbReference type="Gene3D" id="3.40.50.1110">
    <property type="entry name" value="SGNH hydrolase"/>
    <property type="match status" value="1"/>
</dbReference>
<dbReference type="Pfam" id="PF13472">
    <property type="entry name" value="Lipase_GDSL_2"/>
    <property type="match status" value="1"/>
</dbReference>
<keyword evidence="3" id="KW-1185">Reference proteome</keyword>
<dbReference type="InterPro" id="IPR008265">
    <property type="entry name" value="Lipase_GDSL_AS"/>
</dbReference>
<organism evidence="2 3">
    <name type="scientific">Albidovulum inexpectatum</name>
    <dbReference type="NCBI Taxonomy" id="196587"/>
    <lineage>
        <taxon>Bacteria</taxon>
        <taxon>Pseudomonadati</taxon>
        <taxon>Pseudomonadota</taxon>
        <taxon>Alphaproteobacteria</taxon>
        <taxon>Rhodobacterales</taxon>
        <taxon>Paracoccaceae</taxon>
        <taxon>Albidovulum</taxon>
    </lineage>
</organism>